<evidence type="ECO:0000259" key="15">
    <source>
        <dbReference type="PROSITE" id="PS50056"/>
    </source>
</evidence>
<name>A0A8M1H742_BETSP</name>
<feature type="signal peptide" evidence="13">
    <location>
        <begin position="1"/>
        <end position="33"/>
    </location>
</feature>
<evidence type="ECO:0000256" key="2">
    <source>
        <dbReference type="ARBA" id="ARBA00013064"/>
    </source>
</evidence>
<dbReference type="EC" id="3.1.3.48" evidence="2"/>
<dbReference type="Gene3D" id="2.60.40.10">
    <property type="entry name" value="Immunoglobulins"/>
    <property type="match status" value="6"/>
</dbReference>
<dbReference type="SUPFAM" id="SSF49265">
    <property type="entry name" value="Fibronectin type III"/>
    <property type="match status" value="4"/>
</dbReference>
<dbReference type="Proteomes" id="UP000515150">
    <property type="component" value="Chromosome 19"/>
</dbReference>
<gene>
    <name evidence="18" type="primary">LOC114846271</name>
</gene>
<feature type="transmembrane region" description="Helical" evidence="12">
    <location>
        <begin position="813"/>
        <end position="836"/>
    </location>
</feature>
<comment type="catalytic activity">
    <reaction evidence="10">
        <text>O-phospho-L-tyrosyl-[protein] + H2O = L-tyrosyl-[protein] + phosphate</text>
        <dbReference type="Rhea" id="RHEA:10684"/>
        <dbReference type="Rhea" id="RHEA-COMP:10136"/>
        <dbReference type="Rhea" id="RHEA-COMP:20101"/>
        <dbReference type="ChEBI" id="CHEBI:15377"/>
        <dbReference type="ChEBI" id="CHEBI:43474"/>
        <dbReference type="ChEBI" id="CHEBI:46858"/>
        <dbReference type="ChEBI" id="CHEBI:61978"/>
        <dbReference type="EC" id="3.1.3.48"/>
    </reaction>
</comment>
<feature type="domain" description="Tyrosine-protein phosphatase" evidence="14">
    <location>
        <begin position="881"/>
        <end position="1140"/>
    </location>
</feature>
<dbReference type="InterPro" id="IPR003595">
    <property type="entry name" value="Tyr_Pase_cat"/>
</dbReference>
<dbReference type="SMART" id="SM00060">
    <property type="entry name" value="FN3"/>
    <property type="match status" value="8"/>
</dbReference>
<dbReference type="SMART" id="SM00404">
    <property type="entry name" value="PTPc_motif"/>
    <property type="match status" value="1"/>
</dbReference>
<dbReference type="OrthoDB" id="8609993at2759"/>
<dbReference type="PRINTS" id="PR00700">
    <property type="entry name" value="PRTYPHPHTASE"/>
</dbReference>
<feature type="domain" description="Fibronectin type-III" evidence="16">
    <location>
        <begin position="313"/>
        <end position="401"/>
    </location>
</feature>
<evidence type="ECO:0000259" key="16">
    <source>
        <dbReference type="PROSITE" id="PS50853"/>
    </source>
</evidence>
<dbReference type="PROSITE" id="PS50853">
    <property type="entry name" value="FN3"/>
    <property type="match status" value="3"/>
</dbReference>
<reference evidence="18" key="1">
    <citation type="submission" date="2025-08" db="UniProtKB">
        <authorList>
            <consortium name="RefSeq"/>
        </authorList>
    </citation>
    <scope>IDENTIFICATION</scope>
</reference>
<dbReference type="Pfam" id="PF00102">
    <property type="entry name" value="Y_phosphatase"/>
    <property type="match status" value="1"/>
</dbReference>
<keyword evidence="4 13" id="KW-0732">Signal</keyword>
<dbReference type="FunFam" id="3.90.190.10:FF:000009">
    <property type="entry name" value="Receptor-type tyrosine-protein phosphatase beta"/>
    <property type="match status" value="1"/>
</dbReference>
<dbReference type="InterPro" id="IPR036116">
    <property type="entry name" value="FN3_sf"/>
</dbReference>
<evidence type="ECO:0000256" key="13">
    <source>
        <dbReference type="SAM" id="SignalP"/>
    </source>
</evidence>
<dbReference type="PROSITE" id="PS50055">
    <property type="entry name" value="TYR_PHOSPHATASE_PTP"/>
    <property type="match status" value="1"/>
</dbReference>
<keyword evidence="6" id="KW-0904">Protein phosphatase</keyword>
<evidence type="ECO:0000259" key="14">
    <source>
        <dbReference type="PROSITE" id="PS50055"/>
    </source>
</evidence>
<accession>A0A8M1H742</accession>
<feature type="domain" description="Tyrosine specific protein phosphatases" evidence="15">
    <location>
        <begin position="1058"/>
        <end position="1131"/>
    </location>
</feature>
<dbReference type="SMART" id="SM00194">
    <property type="entry name" value="PTPc"/>
    <property type="match status" value="1"/>
</dbReference>
<dbReference type="AlphaFoldDB" id="A0A8M1H742"/>
<dbReference type="PANTHER" id="PTHR46957:SF10">
    <property type="entry name" value="PROTEIN TYROSINE PHOSPHATASE, RECEPTOR TYPE, H"/>
    <property type="match status" value="1"/>
</dbReference>
<feature type="region of interest" description="Disordered" evidence="11">
    <location>
        <begin position="36"/>
        <end position="56"/>
    </location>
</feature>
<keyword evidence="17" id="KW-1185">Reference proteome</keyword>
<evidence type="ECO:0000256" key="4">
    <source>
        <dbReference type="ARBA" id="ARBA00022729"/>
    </source>
</evidence>
<dbReference type="InterPro" id="IPR000387">
    <property type="entry name" value="Tyr_Pase_dom"/>
</dbReference>
<dbReference type="GO" id="GO:0004725">
    <property type="term" value="F:protein tyrosine phosphatase activity"/>
    <property type="evidence" value="ECO:0007669"/>
    <property type="project" value="UniProtKB-EC"/>
</dbReference>
<feature type="domain" description="Fibronectin type-III" evidence="16">
    <location>
        <begin position="567"/>
        <end position="657"/>
    </location>
</feature>
<dbReference type="InterPro" id="IPR050713">
    <property type="entry name" value="RTP_Phos/Ushers"/>
</dbReference>
<proteinExistence type="predicted"/>
<keyword evidence="7 12" id="KW-1133">Transmembrane helix</keyword>
<evidence type="ECO:0000256" key="7">
    <source>
        <dbReference type="ARBA" id="ARBA00022989"/>
    </source>
</evidence>
<evidence type="ECO:0000313" key="18">
    <source>
        <dbReference type="RefSeq" id="XP_040924251.1"/>
    </source>
</evidence>
<feature type="chain" id="PRO_5035481049" description="protein-tyrosine-phosphatase" evidence="13">
    <location>
        <begin position="34"/>
        <end position="1174"/>
    </location>
</feature>
<evidence type="ECO:0000256" key="12">
    <source>
        <dbReference type="SAM" id="Phobius"/>
    </source>
</evidence>
<dbReference type="InterPro" id="IPR029021">
    <property type="entry name" value="Prot-tyrosine_phosphatase-like"/>
</dbReference>
<dbReference type="InterPro" id="IPR016130">
    <property type="entry name" value="Tyr_Pase_AS"/>
</dbReference>
<dbReference type="GO" id="GO:0043235">
    <property type="term" value="C:receptor complex"/>
    <property type="evidence" value="ECO:0007669"/>
    <property type="project" value="TreeGrafter"/>
</dbReference>
<dbReference type="RefSeq" id="XP_040924251.1">
    <property type="nucleotide sequence ID" value="XM_041068317.2"/>
</dbReference>
<dbReference type="InterPro" id="IPR013783">
    <property type="entry name" value="Ig-like_fold"/>
</dbReference>
<dbReference type="PROSITE" id="PS00383">
    <property type="entry name" value="TYR_PHOSPHATASE_1"/>
    <property type="match status" value="1"/>
</dbReference>
<dbReference type="GO" id="GO:0016020">
    <property type="term" value="C:membrane"/>
    <property type="evidence" value="ECO:0007669"/>
    <property type="project" value="UniProtKB-SubCell"/>
</dbReference>
<dbReference type="Pfam" id="PF00041">
    <property type="entry name" value="fn3"/>
    <property type="match status" value="4"/>
</dbReference>
<dbReference type="InterPro" id="IPR000242">
    <property type="entry name" value="PTP_cat"/>
</dbReference>
<evidence type="ECO:0000256" key="5">
    <source>
        <dbReference type="ARBA" id="ARBA00022801"/>
    </source>
</evidence>
<evidence type="ECO:0000256" key="1">
    <source>
        <dbReference type="ARBA" id="ARBA00004479"/>
    </source>
</evidence>
<dbReference type="KEGG" id="bspl:114846271"/>
<evidence type="ECO:0000256" key="8">
    <source>
        <dbReference type="ARBA" id="ARBA00023136"/>
    </source>
</evidence>
<dbReference type="PANTHER" id="PTHR46957">
    <property type="entry name" value="CYTOKINE RECEPTOR"/>
    <property type="match status" value="1"/>
</dbReference>
<evidence type="ECO:0000256" key="3">
    <source>
        <dbReference type="ARBA" id="ARBA00022692"/>
    </source>
</evidence>
<protein>
    <recommendedName>
        <fullName evidence="2">protein-tyrosine-phosphatase</fullName>
        <ecNumber evidence="2">3.1.3.48</ecNumber>
    </recommendedName>
</protein>
<keyword evidence="5" id="KW-0378">Hydrolase</keyword>
<dbReference type="SUPFAM" id="SSF52799">
    <property type="entry name" value="(Phosphotyrosine protein) phosphatases II"/>
    <property type="match status" value="1"/>
</dbReference>
<keyword evidence="9" id="KW-0325">Glycoprotein</keyword>
<evidence type="ECO:0000256" key="11">
    <source>
        <dbReference type="SAM" id="MobiDB-lite"/>
    </source>
</evidence>
<evidence type="ECO:0000256" key="6">
    <source>
        <dbReference type="ARBA" id="ARBA00022912"/>
    </source>
</evidence>
<dbReference type="PROSITE" id="PS50056">
    <property type="entry name" value="TYR_PHOSPHATASE_2"/>
    <property type="match status" value="1"/>
</dbReference>
<sequence>MKLFSFKITSDHLLLFVLSSLLWGLVPTESVTATTITPTQPSTTSAAALSATQQQQPPENVKNVTVLYRNVSSITLAWDKVKNISTYFLQNDINQSTLITYPSEGPVKQNVFSLTAGTKYNFTLITTFNGINSTGYTFSAVTEPQNTKEFKSVGQNETSITLQWKTVDANSSYVLRLNGVDQNISASQNKDVTYTVPNLTSGTRYLFTLFTVLENVRSTGVNLTAVTVPSNADGFKAVGQNETSITLQWKNLNSNFSYVLRFNGEDQNISATQSNDVTYIVLNLTSGTRYLFTLFTVFDNVRSTGVNLTAVTEPRNPDSFAVVGQNETSITLQWNNVNLNFSYELKFNNKDINVPSAPNKTVTYTVPNLTSGTKYVFTLFAVLENVRSTGVNLTAVTVPSNADGFKAVGQNETSITLQWKNLNSNFSYVLRFGNKNISVNATQNDILTYTASNLTSGINYSFTLFTVFEKLRSTGVNVFAVTVPRNADGFRAVGQNETSITLQWERVNDIPNYTLRFNKQDINISTGSQPLTHTVLNLESGTKYDFALFTLLGNVRSTGVNLTAVTAPGNVKNVTVLNRSVNSITLTWDKVKNISTYTLQYDNYAQSTSPTTSLQGGPVVEVSSLKAGTEYNFTVITVFEGVNSTGYRFSTVTAIDCAGVPWHVSNSSIQGRVDGLFMKATATNGSQTHVSVGGGNVSFSDLYAGATYQISLVYGSYTQCRHNLTILPPGLRAHCEYWASGYSIRVEWNKPDGVWTEVELNVTGQTHSTTAGFIVIPGFSPAKTYEVSVAALSGTLRSSVPFVFQCSTDPRGVIGGSVFGVLLVILLVCLIVFILLRRPELIRKNTFVCGSELSTKKSRAISVEAFAEHFRQLSLDDNRGFSAEYESLIPVGTEQTRKAALLPENKPKNRFNNVLPYDWCRVKLTTTTSAGISDYINANYMPGYNTRREYIATQGPLPSTVNDFWRMVWEQNVRGVVMVTNCTEGGRTKCEQYWPADSNPRLCGDLLVTTRSEEQAPNWTLRQFSVKHRGTTEKRRVRHLHFTSWPDHGVPQCTKVLIQFRGLLRHHIETEGTEAPTVVHCSAGVGRTGTIIALDVLLQQLEKKGSVNINGFVHQMRLSRPHMVQTESQYVFLHQCIMDSLQSEEKTDEHIYENTDMIYANAAAIQEFQRNTSV</sequence>
<dbReference type="GeneID" id="114846271"/>
<feature type="domain" description="Fibronectin type-III" evidence="16">
    <location>
        <begin position="143"/>
        <end position="231"/>
    </location>
</feature>
<organism evidence="17 18">
    <name type="scientific">Betta splendens</name>
    <name type="common">Siamese fighting fish</name>
    <dbReference type="NCBI Taxonomy" id="158456"/>
    <lineage>
        <taxon>Eukaryota</taxon>
        <taxon>Metazoa</taxon>
        <taxon>Chordata</taxon>
        <taxon>Craniata</taxon>
        <taxon>Vertebrata</taxon>
        <taxon>Euteleostomi</taxon>
        <taxon>Actinopterygii</taxon>
        <taxon>Neopterygii</taxon>
        <taxon>Teleostei</taxon>
        <taxon>Neoteleostei</taxon>
        <taxon>Acanthomorphata</taxon>
        <taxon>Anabantaria</taxon>
        <taxon>Anabantiformes</taxon>
        <taxon>Anabantoidei</taxon>
        <taxon>Osphronemidae</taxon>
        <taxon>Betta</taxon>
    </lineage>
</organism>
<evidence type="ECO:0000256" key="10">
    <source>
        <dbReference type="ARBA" id="ARBA00051722"/>
    </source>
</evidence>
<dbReference type="CDD" id="cd00063">
    <property type="entry name" value="FN3"/>
    <property type="match status" value="4"/>
</dbReference>
<comment type="subcellular location">
    <subcellularLocation>
        <location evidence="1">Membrane</location>
        <topology evidence="1">Single-pass type I membrane protein</topology>
    </subcellularLocation>
</comment>
<dbReference type="InterPro" id="IPR003961">
    <property type="entry name" value="FN3_dom"/>
</dbReference>
<keyword evidence="3 12" id="KW-0812">Transmembrane</keyword>
<dbReference type="Gene3D" id="3.90.190.10">
    <property type="entry name" value="Protein tyrosine phosphatase superfamily"/>
    <property type="match status" value="1"/>
</dbReference>
<evidence type="ECO:0000256" key="9">
    <source>
        <dbReference type="ARBA" id="ARBA00023180"/>
    </source>
</evidence>
<keyword evidence="8 12" id="KW-0472">Membrane</keyword>
<evidence type="ECO:0000313" key="17">
    <source>
        <dbReference type="Proteomes" id="UP000515150"/>
    </source>
</evidence>